<name>A0A5D9CBX3_9SPHN</name>
<dbReference type="Pfam" id="PF01126">
    <property type="entry name" value="Heme_oxygenase"/>
    <property type="match status" value="1"/>
</dbReference>
<dbReference type="Proteomes" id="UP000322077">
    <property type="component" value="Unassembled WGS sequence"/>
</dbReference>
<evidence type="ECO:0000313" key="1">
    <source>
        <dbReference type="EMBL" id="TZG28807.1"/>
    </source>
</evidence>
<reference evidence="1 2" key="1">
    <citation type="submission" date="2019-08" db="EMBL/GenBank/DDBJ databases">
        <authorList>
            <person name="Wang G."/>
            <person name="Xu Z."/>
        </authorList>
    </citation>
    <scope>NUCLEOTIDE SEQUENCE [LARGE SCALE GENOMIC DNA]</scope>
    <source>
        <strain evidence="1 2">ZX</strain>
    </source>
</reference>
<keyword evidence="2" id="KW-1185">Reference proteome</keyword>
<protein>
    <submittedName>
        <fullName evidence="1">Biliverdin-producing heme oxygenase</fullName>
    </submittedName>
</protein>
<dbReference type="AlphaFoldDB" id="A0A5D9CBX3"/>
<evidence type="ECO:0000313" key="2">
    <source>
        <dbReference type="Proteomes" id="UP000322077"/>
    </source>
</evidence>
<dbReference type="Gene3D" id="1.20.910.10">
    <property type="entry name" value="Heme oxygenase-like"/>
    <property type="match status" value="1"/>
</dbReference>
<accession>A0A5D9CBX3</accession>
<proteinExistence type="predicted"/>
<dbReference type="CDD" id="cd19166">
    <property type="entry name" value="HemeO-bac"/>
    <property type="match status" value="1"/>
</dbReference>
<comment type="caution">
    <text evidence="1">The sequence shown here is derived from an EMBL/GenBank/DDBJ whole genome shotgun (WGS) entry which is preliminary data.</text>
</comment>
<dbReference type="InterPro" id="IPR016084">
    <property type="entry name" value="Haem_Oase-like_multi-hlx"/>
</dbReference>
<dbReference type="GO" id="GO:0004392">
    <property type="term" value="F:heme oxygenase (decyclizing) activity"/>
    <property type="evidence" value="ECO:0007669"/>
    <property type="project" value="InterPro"/>
</dbReference>
<dbReference type="InterPro" id="IPR016053">
    <property type="entry name" value="Haem_Oase-like"/>
</dbReference>
<gene>
    <name evidence="1" type="ORF">FYJ91_01280</name>
</gene>
<dbReference type="GO" id="GO:0006788">
    <property type="term" value="P:heme oxidation"/>
    <property type="evidence" value="ECO:0007669"/>
    <property type="project" value="InterPro"/>
</dbReference>
<organism evidence="1 2">
    <name type="scientific">Sphingomonas montanisoli</name>
    <dbReference type="NCBI Taxonomy" id="2606412"/>
    <lineage>
        <taxon>Bacteria</taxon>
        <taxon>Pseudomonadati</taxon>
        <taxon>Pseudomonadota</taxon>
        <taxon>Alphaproteobacteria</taxon>
        <taxon>Sphingomonadales</taxon>
        <taxon>Sphingomonadaceae</taxon>
        <taxon>Sphingomonas</taxon>
    </lineage>
</organism>
<sequence>MPCRPTDPDSGRIDLPDIDTAPSLRDLLRSATRSAHDRVDALFGSCDLATPEGYTRFLTAQAAAWRTLAPVLDDGSRARLNGVEADLAALGVPMPPALDDVAKPEAGSLGMSYVLEGSRLGSTILLRDLAERAPELIERAGAYFTASTDLSGWKRLSTILQSQPRNDVSDAAVLADATATFDLFERAFHATARSVAHD</sequence>
<dbReference type="EMBL" id="VTOU01000001">
    <property type="protein sequence ID" value="TZG28807.1"/>
    <property type="molecule type" value="Genomic_DNA"/>
</dbReference>
<dbReference type="SUPFAM" id="SSF48613">
    <property type="entry name" value="Heme oxygenase-like"/>
    <property type="match status" value="1"/>
</dbReference>